<sequence length="1170" mass="133041">MPSNEIKKHKPKIRLVNKFTLALLLFSSLSVLWLVTPSSSKLVQLIGQSSSPEVSLAFLNQISEHNPNNQEIEKQIADNHIQLGQLDDANRVLESMISREGESNNETLETHLSLLLAQVYQSNPSTQQDATKKLLTLLDDVDHIADPSLARKYADAAIAFSLPSKGLKYLTPHAQNNITDYQELVSLALQSEDYPTALVWQQTAFDHTEDLPQAQALFNLYLSLDQPEKSHSFLSQYQGTLSNDADFLTASIQHSEKIGNLDIALAQAEKLLAIKPIAELYRQVADLAMSNGNLELATLRLQQLIVLDGQKQDYQSLHTLYRWQGDIRNAQAISIKLLALSPTEKQIRNGIEDSKALSDLYYESEFYDALAINNLIRPQEYVGWLDALEKAQGTDSASKSVATLAYLRPNDSLLKAHKMRLYSYQRDPVSTTSEWYKLLRLRTPTYDEALIASNAFLDNHQPELALRALTLPKVWTKANNDYLTRVSRLAWETNNRDIATQSFEELATRRDHQLDIYRYFQVLSPLDKKQHQRLLALYNETGNDQILLMLIRANQQEKEMKTLTQLLELAKKKPHLVDTLEITHARVFRALHLGDTKKAKYLLESLLERVPSEPLAVNQLIWLAIEKNNRKQMKKLYETHKLPLADNPDLWLAFASVNQQLGNLEHALLWYKQLLTHTTDVSPSILLNYATVLEENGQLDTAYQLRHYVLTQKRAALLAMKDGDINHRALIGLFTDPRFALSMIEAKASQTPSPERTAELFSHYLANNQTDRLLFWHQRTTLSQYPLPDWQRLALAMQRDDLATIEKLLEQSVNLATGDQYVALQKLGRHQKAWKKGERKLGTTSNKTKEAQLRKIHAQQNPDKNHSLRGQAVSISHWGINRYSLDYYAPHQYGFWRLGTDYQRADAPDVLGLTVIDAEHRIRARYRHQLLKSYFELGLDIAQGVGDQRLGLNGNYHLIIGDALQLKVNAGVNSHIEASDLLTIAGQDNTIGIQAIYQPTLRESISLRVNFHDLETRFGDAIGQGWDINFRLTEHLYFNDPAWQAYLDISMHEITQNHGPLKGINQWAKSGNTITSQDFIAQQYQRVAIGQRISRGVPGQPGSNVPTIRYWLDTSLGYNLLNSEPDLSIDAGLGIPILGSDELYLSTRWQTQDRNGNEALQLSFGYYYSF</sequence>
<protein>
    <recommendedName>
        <fullName evidence="1">PelB C-terminal domain-containing protein</fullName>
    </recommendedName>
</protein>
<evidence type="ECO:0000313" key="3">
    <source>
        <dbReference type="Proteomes" id="UP000273252"/>
    </source>
</evidence>
<reference evidence="2 3" key="1">
    <citation type="submission" date="2018-08" db="EMBL/GenBank/DDBJ databases">
        <title>Vibrio isolated from the Eastern China Marginal Seas.</title>
        <authorList>
            <person name="Li Y."/>
        </authorList>
    </citation>
    <scope>NUCLEOTIDE SEQUENCE [LARGE SCALE GENOMIC DNA]</scope>
    <source>
        <strain evidence="2 3">BEI233</strain>
    </source>
</reference>
<dbReference type="AlphaFoldDB" id="A0A3A6QRZ5"/>
<name>A0A3A6QRZ5_9VIBR</name>
<dbReference type="RefSeq" id="WP_120028919.1">
    <property type="nucleotide sequence ID" value="NZ_QVMU01000001.1"/>
</dbReference>
<evidence type="ECO:0000259" key="1">
    <source>
        <dbReference type="Pfam" id="PF24604"/>
    </source>
</evidence>
<dbReference type="Pfam" id="PF24604">
    <property type="entry name" value="B-barrel_PelB_C"/>
    <property type="match status" value="1"/>
</dbReference>
<dbReference type="SUPFAM" id="SSF48452">
    <property type="entry name" value="TPR-like"/>
    <property type="match status" value="2"/>
</dbReference>
<feature type="domain" description="PelB C-terminal" evidence="1">
    <location>
        <begin position="896"/>
        <end position="1169"/>
    </location>
</feature>
<gene>
    <name evidence="2" type="ORF">DZ860_00290</name>
</gene>
<keyword evidence="3" id="KW-1185">Reference proteome</keyword>
<accession>A0A3A6QRZ5</accession>
<dbReference type="EMBL" id="QVMU01000001">
    <property type="protein sequence ID" value="RJX75163.1"/>
    <property type="molecule type" value="Genomic_DNA"/>
</dbReference>
<comment type="caution">
    <text evidence="2">The sequence shown here is derived from an EMBL/GenBank/DDBJ whole genome shotgun (WGS) entry which is preliminary data.</text>
</comment>
<dbReference type="OrthoDB" id="8565469at2"/>
<dbReference type="InterPro" id="IPR057306">
    <property type="entry name" value="B-barrel_PelB_C"/>
</dbReference>
<dbReference type="InterPro" id="IPR011990">
    <property type="entry name" value="TPR-like_helical_dom_sf"/>
</dbReference>
<dbReference type="Pfam" id="PF13429">
    <property type="entry name" value="TPR_15"/>
    <property type="match status" value="1"/>
</dbReference>
<organism evidence="2 3">
    <name type="scientific">Vibrio sinensis</name>
    <dbReference type="NCBI Taxonomy" id="2302434"/>
    <lineage>
        <taxon>Bacteria</taxon>
        <taxon>Pseudomonadati</taxon>
        <taxon>Pseudomonadota</taxon>
        <taxon>Gammaproteobacteria</taxon>
        <taxon>Vibrionales</taxon>
        <taxon>Vibrionaceae</taxon>
        <taxon>Vibrio</taxon>
    </lineage>
</organism>
<evidence type="ECO:0000313" key="2">
    <source>
        <dbReference type="EMBL" id="RJX75163.1"/>
    </source>
</evidence>
<proteinExistence type="predicted"/>
<dbReference type="Gene3D" id="1.25.40.10">
    <property type="entry name" value="Tetratricopeptide repeat domain"/>
    <property type="match status" value="3"/>
</dbReference>
<dbReference type="Proteomes" id="UP000273252">
    <property type="component" value="Unassembled WGS sequence"/>
</dbReference>